<evidence type="ECO:0000313" key="9">
    <source>
        <dbReference type="Proteomes" id="UP001165080"/>
    </source>
</evidence>
<feature type="transmembrane region" description="Helical" evidence="6">
    <location>
        <begin position="146"/>
        <end position="164"/>
    </location>
</feature>
<feature type="compositionally biased region" description="Gly residues" evidence="5">
    <location>
        <begin position="676"/>
        <end position="689"/>
    </location>
</feature>
<feature type="transmembrane region" description="Helical" evidence="6">
    <location>
        <begin position="31"/>
        <end position="53"/>
    </location>
</feature>
<dbReference type="EMBL" id="BRXU01000014">
    <property type="protein sequence ID" value="GLC55769.1"/>
    <property type="molecule type" value="Genomic_DNA"/>
</dbReference>
<dbReference type="Pfam" id="PF00083">
    <property type="entry name" value="Sugar_tr"/>
    <property type="match status" value="1"/>
</dbReference>
<dbReference type="PANTHER" id="PTHR24064">
    <property type="entry name" value="SOLUTE CARRIER FAMILY 22 MEMBER"/>
    <property type="match status" value="1"/>
</dbReference>
<feature type="domain" description="Major facilitator superfamily (MFS) profile" evidence="7">
    <location>
        <begin position="31"/>
        <end position="528"/>
    </location>
</feature>
<feature type="transmembrane region" description="Helical" evidence="6">
    <location>
        <begin position="119"/>
        <end position="139"/>
    </location>
</feature>
<feature type="transmembrane region" description="Helical" evidence="6">
    <location>
        <begin position="230"/>
        <end position="251"/>
    </location>
</feature>
<dbReference type="Proteomes" id="UP001165080">
    <property type="component" value="Unassembled WGS sequence"/>
</dbReference>
<dbReference type="SUPFAM" id="SSF103473">
    <property type="entry name" value="MFS general substrate transporter"/>
    <property type="match status" value="1"/>
</dbReference>
<feature type="region of interest" description="Disordered" evidence="5">
    <location>
        <begin position="317"/>
        <end position="339"/>
    </location>
</feature>
<comment type="caution">
    <text evidence="8">The sequence shown here is derived from an EMBL/GenBank/DDBJ whole genome shotgun (WGS) entry which is preliminary data.</text>
</comment>
<feature type="transmembrane region" description="Helical" evidence="6">
    <location>
        <begin position="482"/>
        <end position="500"/>
    </location>
</feature>
<evidence type="ECO:0000256" key="6">
    <source>
        <dbReference type="SAM" id="Phobius"/>
    </source>
</evidence>
<feature type="transmembrane region" description="Helical" evidence="6">
    <location>
        <begin position="386"/>
        <end position="408"/>
    </location>
</feature>
<evidence type="ECO:0000256" key="2">
    <source>
        <dbReference type="ARBA" id="ARBA00022692"/>
    </source>
</evidence>
<dbReference type="InterPro" id="IPR005828">
    <property type="entry name" value="MFS_sugar_transport-like"/>
</dbReference>
<dbReference type="Gene3D" id="1.20.1250.20">
    <property type="entry name" value="MFS general substrate transporter like domains"/>
    <property type="match status" value="1"/>
</dbReference>
<feature type="transmembrane region" description="Helical" evidence="6">
    <location>
        <begin position="205"/>
        <end position="224"/>
    </location>
</feature>
<dbReference type="InterPro" id="IPR011701">
    <property type="entry name" value="MFS"/>
</dbReference>
<feature type="transmembrane region" description="Helical" evidence="6">
    <location>
        <begin position="170"/>
        <end position="193"/>
    </location>
</feature>
<reference evidence="8 9" key="1">
    <citation type="journal article" date="2023" name="Commun. Biol.">
        <title>Reorganization of the ancestral sex-determining regions during the evolution of trioecy in Pleodorina starrii.</title>
        <authorList>
            <person name="Takahashi K."/>
            <person name="Suzuki S."/>
            <person name="Kawai-Toyooka H."/>
            <person name="Yamamoto K."/>
            <person name="Hamaji T."/>
            <person name="Ootsuki R."/>
            <person name="Yamaguchi H."/>
            <person name="Kawachi M."/>
            <person name="Higashiyama T."/>
            <person name="Nozaki H."/>
        </authorList>
    </citation>
    <scope>NUCLEOTIDE SEQUENCE [LARGE SCALE GENOMIC DNA]</scope>
    <source>
        <strain evidence="8 9">NIES-4479</strain>
    </source>
</reference>
<feature type="transmembrane region" description="Helical" evidence="6">
    <location>
        <begin position="420"/>
        <end position="446"/>
    </location>
</feature>
<evidence type="ECO:0000256" key="3">
    <source>
        <dbReference type="ARBA" id="ARBA00022989"/>
    </source>
</evidence>
<accession>A0A9W6F4D3</accession>
<evidence type="ECO:0000313" key="8">
    <source>
        <dbReference type="EMBL" id="GLC55769.1"/>
    </source>
</evidence>
<feature type="transmembrane region" description="Helical" evidence="6">
    <location>
        <begin position="452"/>
        <end position="470"/>
    </location>
</feature>
<dbReference type="Pfam" id="PF07690">
    <property type="entry name" value="MFS_1"/>
    <property type="match status" value="1"/>
</dbReference>
<dbReference type="GO" id="GO:0022857">
    <property type="term" value="F:transmembrane transporter activity"/>
    <property type="evidence" value="ECO:0007669"/>
    <property type="project" value="InterPro"/>
</dbReference>
<evidence type="ECO:0000259" key="7">
    <source>
        <dbReference type="PROSITE" id="PS50850"/>
    </source>
</evidence>
<comment type="subcellular location">
    <subcellularLocation>
        <location evidence="1">Membrane</location>
        <topology evidence="1">Multi-pass membrane protein</topology>
    </subcellularLocation>
</comment>
<proteinExistence type="predicted"/>
<evidence type="ECO:0000256" key="4">
    <source>
        <dbReference type="ARBA" id="ARBA00023136"/>
    </source>
</evidence>
<protein>
    <recommendedName>
        <fullName evidence="7">Major facilitator superfamily (MFS) profile domain-containing protein</fullName>
    </recommendedName>
</protein>
<feature type="compositionally biased region" description="Basic residues" evidence="5">
    <location>
        <begin position="657"/>
        <end position="669"/>
    </location>
</feature>
<keyword evidence="3 6" id="KW-1133">Transmembrane helix</keyword>
<organism evidence="8 9">
    <name type="scientific">Pleodorina starrii</name>
    <dbReference type="NCBI Taxonomy" id="330485"/>
    <lineage>
        <taxon>Eukaryota</taxon>
        <taxon>Viridiplantae</taxon>
        <taxon>Chlorophyta</taxon>
        <taxon>core chlorophytes</taxon>
        <taxon>Chlorophyceae</taxon>
        <taxon>CS clade</taxon>
        <taxon>Chlamydomonadales</taxon>
        <taxon>Volvocaceae</taxon>
        <taxon>Pleodorina</taxon>
    </lineage>
</organism>
<keyword evidence="9" id="KW-1185">Reference proteome</keyword>
<dbReference type="InterPro" id="IPR036259">
    <property type="entry name" value="MFS_trans_sf"/>
</dbReference>
<name>A0A9W6F4D3_9CHLO</name>
<gene>
    <name evidence="8" type="primary">PLEST009936</name>
    <name evidence="8" type="ORF">PLESTB_001026900</name>
</gene>
<sequence length="754" mass="79003">MAAGTSPRGGLSFDDALTKYIGEFGRSQIRILLLASLFWVGNALLILLMVFHASPSPLKEHWWRCNDPADERCAQVFALEDPSRDVCDLPAGSWSWTQPSKSIISKFHLVCGAAWRSQFANSGFFMGYLIGSGVFGSVADTRGRKPVLFGCTALGALFTMAAGLSPNYALYFIFRLITGIGAAGQALTAYILATESVGPSWRGTAGVATQLFFIVGEFVLVLVAYLARPWRVLCFACAVINAALLALWPTLPESPRWLLVRGRKEEATAILARIAAENRRAMPHEPLADAGGDGGESGAMAAATAAAEEGVPLTSSVHQQQHVGKAQPSTPSAAGGSPTKPVSLTGMLLRDRHMLRRFLVLAYVWMVMCMGYYGISLALGGLPGSIYVTFMITAAAELPSNILAAWMIERYGRHNTMAAGMLLGGAACLGCAFVPAGVISALMAAVGKFGCAGAFTVASIFTSEMFPTLVRSAVLGAENEAARVGGISAPFIVLVGVSTGQAAMPFIIFGVTSLVAGVAIFTLPETLGTKLPDTMSDMGGIQSIFTTQPWRRGGWRQTLREMFRARGGPAAVHGSPAASPTKDLTIRSSGGATAGATALSAHAETPTYNGYGQPATDGASGGEQQLARFEVFLSDAESAQRAAQSASGGAASGSGGHQHHHHHHHHRVHHEHDNGDGNGGAGGAGGGGYVDEESHALLHAATAPSDAVGIQRAGWGSLEPHAGDFRRGATDSMVEGGGLQANYEHKRDALRRYP</sequence>
<feature type="region of interest" description="Disordered" evidence="5">
    <location>
        <begin position="636"/>
        <end position="690"/>
    </location>
</feature>
<keyword evidence="4 6" id="KW-0472">Membrane</keyword>
<dbReference type="InterPro" id="IPR020846">
    <property type="entry name" value="MFS_dom"/>
</dbReference>
<evidence type="ECO:0000256" key="1">
    <source>
        <dbReference type="ARBA" id="ARBA00004141"/>
    </source>
</evidence>
<feature type="region of interest" description="Disordered" evidence="5">
    <location>
        <begin position="567"/>
        <end position="590"/>
    </location>
</feature>
<dbReference type="GO" id="GO:0016020">
    <property type="term" value="C:membrane"/>
    <property type="evidence" value="ECO:0007669"/>
    <property type="project" value="UniProtKB-SubCell"/>
</dbReference>
<feature type="compositionally biased region" description="Low complexity" evidence="5">
    <location>
        <begin position="636"/>
        <end position="649"/>
    </location>
</feature>
<keyword evidence="2 6" id="KW-0812">Transmembrane</keyword>
<feature type="region of interest" description="Disordered" evidence="5">
    <location>
        <begin position="721"/>
        <end position="740"/>
    </location>
</feature>
<dbReference type="AlphaFoldDB" id="A0A9W6F4D3"/>
<feature type="compositionally biased region" description="Polar residues" evidence="5">
    <location>
        <begin position="317"/>
        <end position="332"/>
    </location>
</feature>
<evidence type="ECO:0000256" key="5">
    <source>
        <dbReference type="SAM" id="MobiDB-lite"/>
    </source>
</evidence>
<feature type="transmembrane region" description="Helical" evidence="6">
    <location>
        <begin position="358"/>
        <end position="380"/>
    </location>
</feature>
<dbReference type="PROSITE" id="PS50850">
    <property type="entry name" value="MFS"/>
    <property type="match status" value="1"/>
</dbReference>